<dbReference type="EMBL" id="CM035418">
    <property type="protein sequence ID" value="KAH7420343.1"/>
    <property type="molecule type" value="Genomic_DNA"/>
</dbReference>
<name>A0A8T2TET9_CERRI</name>
<proteinExistence type="predicted"/>
<gene>
    <name evidence="1" type="ORF">KP509_13G002700</name>
</gene>
<keyword evidence="2" id="KW-1185">Reference proteome</keyword>
<accession>A0A8T2TET9</accession>
<dbReference type="Proteomes" id="UP000825935">
    <property type="component" value="Chromosome 13"/>
</dbReference>
<reference evidence="1" key="1">
    <citation type="submission" date="2021-08" db="EMBL/GenBank/DDBJ databases">
        <title>WGS assembly of Ceratopteris richardii.</title>
        <authorList>
            <person name="Marchant D.B."/>
            <person name="Chen G."/>
            <person name="Jenkins J."/>
            <person name="Shu S."/>
            <person name="Leebens-Mack J."/>
            <person name="Grimwood J."/>
            <person name="Schmutz J."/>
            <person name="Soltis P."/>
            <person name="Soltis D."/>
            <person name="Chen Z.-H."/>
        </authorList>
    </citation>
    <scope>NUCLEOTIDE SEQUENCE</scope>
    <source>
        <strain evidence="1">Whitten #5841</strain>
        <tissue evidence="1">Leaf</tissue>
    </source>
</reference>
<protein>
    <submittedName>
        <fullName evidence="1">Uncharacterized protein</fullName>
    </submittedName>
</protein>
<sequence>MDIIIALERILFEARMALAFEKLSVRSSPIVCEGYSLTAVAKRYCYYSVFMDLIQKMLIDSNFDAWRLSVLAMSVQFSFSRHSGVHDLSKALTILFYSSLDQI</sequence>
<evidence type="ECO:0000313" key="2">
    <source>
        <dbReference type="Proteomes" id="UP000825935"/>
    </source>
</evidence>
<evidence type="ECO:0000313" key="1">
    <source>
        <dbReference type="EMBL" id="KAH7420343.1"/>
    </source>
</evidence>
<comment type="caution">
    <text evidence="1">The sequence shown here is derived from an EMBL/GenBank/DDBJ whole genome shotgun (WGS) entry which is preliminary data.</text>
</comment>
<organism evidence="1 2">
    <name type="scientific">Ceratopteris richardii</name>
    <name type="common">Triangle waterfern</name>
    <dbReference type="NCBI Taxonomy" id="49495"/>
    <lineage>
        <taxon>Eukaryota</taxon>
        <taxon>Viridiplantae</taxon>
        <taxon>Streptophyta</taxon>
        <taxon>Embryophyta</taxon>
        <taxon>Tracheophyta</taxon>
        <taxon>Polypodiopsida</taxon>
        <taxon>Polypodiidae</taxon>
        <taxon>Polypodiales</taxon>
        <taxon>Pteridineae</taxon>
        <taxon>Pteridaceae</taxon>
        <taxon>Parkerioideae</taxon>
        <taxon>Ceratopteris</taxon>
    </lineage>
</organism>
<dbReference type="AlphaFoldDB" id="A0A8T2TET9"/>